<dbReference type="EMBL" id="JBHSPX010000002">
    <property type="protein sequence ID" value="MFC6061795.1"/>
    <property type="molecule type" value="Genomic_DNA"/>
</dbReference>
<name>A0ABW1MDH4_9ACTN</name>
<sequence length="177" mass="18730">MTNTTNGHPPAPARTSPFRAAPLPASPGAPDSWPDRASRLRDQADALGTLIREDLSRGRALVFLLCAGLVTLTAGLVPAMVIDAAGSETGDSTDVAVATALGVVLLAVPALLGLLPCLIVAGLFAWVPVKKYAVRYRWSSRERVIRDRAHRRESHHAQLDSAASSPTPPSRDRQGCP</sequence>
<evidence type="ECO:0000256" key="2">
    <source>
        <dbReference type="SAM" id="Phobius"/>
    </source>
</evidence>
<keyword evidence="4" id="KW-1185">Reference proteome</keyword>
<organism evidence="3 4">
    <name type="scientific">Streptomyces ochraceiscleroticus</name>
    <dbReference type="NCBI Taxonomy" id="47761"/>
    <lineage>
        <taxon>Bacteria</taxon>
        <taxon>Bacillati</taxon>
        <taxon>Actinomycetota</taxon>
        <taxon>Actinomycetes</taxon>
        <taxon>Kitasatosporales</taxon>
        <taxon>Streptomycetaceae</taxon>
        <taxon>Streptomyces</taxon>
    </lineage>
</organism>
<evidence type="ECO:0000313" key="4">
    <source>
        <dbReference type="Proteomes" id="UP001596139"/>
    </source>
</evidence>
<keyword evidence="2" id="KW-1133">Transmembrane helix</keyword>
<dbReference type="Proteomes" id="UP001596139">
    <property type="component" value="Unassembled WGS sequence"/>
</dbReference>
<feature type="region of interest" description="Disordered" evidence="1">
    <location>
        <begin position="149"/>
        <end position="177"/>
    </location>
</feature>
<keyword evidence="2" id="KW-0472">Membrane</keyword>
<evidence type="ECO:0000313" key="3">
    <source>
        <dbReference type="EMBL" id="MFC6061795.1"/>
    </source>
</evidence>
<protein>
    <submittedName>
        <fullName evidence="3">Uncharacterized protein</fullName>
    </submittedName>
</protein>
<evidence type="ECO:0000256" key="1">
    <source>
        <dbReference type="SAM" id="MobiDB-lite"/>
    </source>
</evidence>
<comment type="caution">
    <text evidence="3">The sequence shown here is derived from an EMBL/GenBank/DDBJ whole genome shotgun (WGS) entry which is preliminary data.</text>
</comment>
<feature type="region of interest" description="Disordered" evidence="1">
    <location>
        <begin position="1"/>
        <end position="36"/>
    </location>
</feature>
<gene>
    <name evidence="3" type="ORF">ACFP4F_04455</name>
</gene>
<feature type="transmembrane region" description="Helical" evidence="2">
    <location>
        <begin position="101"/>
        <end position="127"/>
    </location>
</feature>
<keyword evidence="2" id="KW-0812">Transmembrane</keyword>
<proteinExistence type="predicted"/>
<dbReference type="RefSeq" id="WP_031062091.1">
    <property type="nucleotide sequence ID" value="NZ_JBHSPX010000002.1"/>
</dbReference>
<feature type="transmembrane region" description="Helical" evidence="2">
    <location>
        <begin position="60"/>
        <end position="81"/>
    </location>
</feature>
<reference evidence="4" key="1">
    <citation type="journal article" date="2019" name="Int. J. Syst. Evol. Microbiol.">
        <title>The Global Catalogue of Microorganisms (GCM) 10K type strain sequencing project: providing services to taxonomists for standard genome sequencing and annotation.</title>
        <authorList>
            <consortium name="The Broad Institute Genomics Platform"/>
            <consortium name="The Broad Institute Genome Sequencing Center for Infectious Disease"/>
            <person name="Wu L."/>
            <person name="Ma J."/>
        </authorList>
    </citation>
    <scope>NUCLEOTIDE SEQUENCE [LARGE SCALE GENOMIC DNA]</scope>
    <source>
        <strain evidence="4">CGMCC 1.15180</strain>
    </source>
</reference>
<accession>A0ABW1MDH4</accession>